<reference evidence="1 2" key="1">
    <citation type="submission" date="2020-05" db="EMBL/GenBank/DDBJ databases">
        <title>Complete closed genome sequence of Defluviicoccus vanus.</title>
        <authorList>
            <person name="Bessarab I."/>
            <person name="Arumugam K."/>
            <person name="Maszenan A.M."/>
            <person name="Seviour R.J."/>
            <person name="Williams R.B."/>
        </authorList>
    </citation>
    <scope>NUCLEOTIDE SEQUENCE [LARGE SCALE GENOMIC DNA]</scope>
    <source>
        <strain evidence="1 2">Ben 114</strain>
    </source>
</reference>
<gene>
    <name evidence="1" type="ORF">HQ394_14085</name>
</gene>
<keyword evidence="2" id="KW-1185">Reference proteome</keyword>
<dbReference type="InterPro" id="IPR019660">
    <property type="entry name" value="Put_sensory_transdc_reg_YbjN"/>
</dbReference>
<evidence type="ECO:0000313" key="1">
    <source>
        <dbReference type="EMBL" id="QNT70253.1"/>
    </source>
</evidence>
<name>A0A7H1N3G7_9PROT</name>
<dbReference type="EMBL" id="CP053923">
    <property type="protein sequence ID" value="QNT70253.1"/>
    <property type="molecule type" value="Genomic_DNA"/>
</dbReference>
<organism evidence="1 2">
    <name type="scientific">Defluviicoccus vanus</name>
    <dbReference type="NCBI Taxonomy" id="111831"/>
    <lineage>
        <taxon>Bacteria</taxon>
        <taxon>Pseudomonadati</taxon>
        <taxon>Pseudomonadota</taxon>
        <taxon>Alphaproteobacteria</taxon>
        <taxon>Rhodospirillales</taxon>
        <taxon>Rhodospirillaceae</taxon>
        <taxon>Defluviicoccus</taxon>
    </lineage>
</organism>
<dbReference type="RefSeq" id="WP_190260739.1">
    <property type="nucleotide sequence ID" value="NZ_CP053923.1"/>
</dbReference>
<dbReference type="Proteomes" id="UP000516369">
    <property type="component" value="Chromosome"/>
</dbReference>
<evidence type="ECO:0000313" key="2">
    <source>
        <dbReference type="Proteomes" id="UP000516369"/>
    </source>
</evidence>
<sequence length="166" mass="18715">MTLMSVTEAEETSPLDVIEQIVAANDWLFDRPNDQEMAVHVPGRWCDYNFLCAWNDVADAMHFTLAFDTRVPRERRGPVHELLALINDKVWMGHFAIWGEEGLLAYRHALPLRGCPGPSRGQVEDVLENAIHDCERFYPAFQYVIWGGKSPTDALAAAMIETVGEA</sequence>
<dbReference type="AlphaFoldDB" id="A0A7H1N3G7"/>
<proteinExistence type="predicted"/>
<accession>A0A7H1N3G7</accession>
<protein>
    <submittedName>
        <fullName evidence="1">YbjN domain-containing protein</fullName>
    </submittedName>
</protein>
<dbReference type="CDD" id="cd17033">
    <property type="entry name" value="DR1245-like"/>
    <property type="match status" value="1"/>
</dbReference>
<dbReference type="Pfam" id="PF10722">
    <property type="entry name" value="YbjN"/>
    <property type="match status" value="1"/>
</dbReference>
<dbReference type="KEGG" id="dvn:HQ394_14085"/>